<proteinExistence type="predicted"/>
<accession>A0A6M3LKR1</accession>
<sequence length="69" mass="7698">MTVARLRQEMTSYEVTCWQQFFAARNEAQAQAKDGESPSEPVDEDDEDVEADAQARQAAVEGLMAFIKS</sequence>
<gene>
    <name evidence="2" type="ORF">MM415B05039_0003</name>
</gene>
<dbReference type="AlphaFoldDB" id="A0A6M3LKR1"/>
<dbReference type="EMBL" id="MT143359">
    <property type="protein sequence ID" value="QJA95967.1"/>
    <property type="molecule type" value="Genomic_DNA"/>
</dbReference>
<evidence type="ECO:0000313" key="2">
    <source>
        <dbReference type="EMBL" id="QJA95967.1"/>
    </source>
</evidence>
<organism evidence="2">
    <name type="scientific">viral metagenome</name>
    <dbReference type="NCBI Taxonomy" id="1070528"/>
    <lineage>
        <taxon>unclassified sequences</taxon>
        <taxon>metagenomes</taxon>
        <taxon>organismal metagenomes</taxon>
    </lineage>
</organism>
<feature type="compositionally biased region" description="Acidic residues" evidence="1">
    <location>
        <begin position="41"/>
        <end position="51"/>
    </location>
</feature>
<name>A0A6M3LKR1_9ZZZZ</name>
<evidence type="ECO:0000256" key="1">
    <source>
        <dbReference type="SAM" id="MobiDB-lite"/>
    </source>
</evidence>
<reference evidence="2" key="1">
    <citation type="submission" date="2020-03" db="EMBL/GenBank/DDBJ databases">
        <title>The deep terrestrial virosphere.</title>
        <authorList>
            <person name="Holmfeldt K."/>
            <person name="Nilsson E."/>
            <person name="Simone D."/>
            <person name="Lopez-Fernandez M."/>
            <person name="Wu X."/>
            <person name="de Brujin I."/>
            <person name="Lundin D."/>
            <person name="Andersson A."/>
            <person name="Bertilsson S."/>
            <person name="Dopson M."/>
        </authorList>
    </citation>
    <scope>NUCLEOTIDE SEQUENCE</scope>
    <source>
        <strain evidence="2">MM415B05039</strain>
    </source>
</reference>
<protein>
    <submittedName>
        <fullName evidence="2">Uncharacterized protein</fullName>
    </submittedName>
</protein>
<feature type="region of interest" description="Disordered" evidence="1">
    <location>
        <begin position="28"/>
        <end position="54"/>
    </location>
</feature>